<dbReference type="Gene3D" id="3.10.105.10">
    <property type="entry name" value="Dipeptide-binding Protein, Domain 3"/>
    <property type="match status" value="1"/>
</dbReference>
<dbReference type="EMBL" id="CAKKNE010000006">
    <property type="protein sequence ID" value="CAH0379224.1"/>
    <property type="molecule type" value="Genomic_DNA"/>
</dbReference>
<reference evidence="3" key="1">
    <citation type="submission" date="2021-11" db="EMBL/GenBank/DDBJ databases">
        <authorList>
            <consortium name="Genoscope - CEA"/>
            <person name="William W."/>
        </authorList>
    </citation>
    <scope>NUCLEOTIDE SEQUENCE</scope>
</reference>
<evidence type="ECO:0000313" key="4">
    <source>
        <dbReference type="Proteomes" id="UP000789595"/>
    </source>
</evidence>
<name>A0A8J2T2R1_9STRA</name>
<organism evidence="3 4">
    <name type="scientific">Pelagomonas calceolata</name>
    <dbReference type="NCBI Taxonomy" id="35677"/>
    <lineage>
        <taxon>Eukaryota</taxon>
        <taxon>Sar</taxon>
        <taxon>Stramenopiles</taxon>
        <taxon>Ochrophyta</taxon>
        <taxon>Pelagophyceae</taxon>
        <taxon>Pelagomonadales</taxon>
        <taxon>Pelagomonadaceae</taxon>
        <taxon>Pelagomonas</taxon>
    </lineage>
</organism>
<feature type="chain" id="PRO_5035315874" description="Solute-binding protein family 5 domain-containing protein" evidence="1">
    <location>
        <begin position="24"/>
        <end position="562"/>
    </location>
</feature>
<dbReference type="AlphaFoldDB" id="A0A8J2T2R1"/>
<gene>
    <name evidence="3" type="ORF">PECAL_6P08260</name>
</gene>
<dbReference type="InterPro" id="IPR000914">
    <property type="entry name" value="SBP_5_dom"/>
</dbReference>
<dbReference type="Gene3D" id="3.40.190.10">
    <property type="entry name" value="Periplasmic binding protein-like II"/>
    <property type="match status" value="1"/>
</dbReference>
<feature type="signal peptide" evidence="1">
    <location>
        <begin position="1"/>
        <end position="23"/>
    </location>
</feature>
<dbReference type="OrthoDB" id="40752at2759"/>
<accession>A0A8J2T2R1</accession>
<dbReference type="GO" id="GO:1904680">
    <property type="term" value="F:peptide transmembrane transporter activity"/>
    <property type="evidence" value="ECO:0007669"/>
    <property type="project" value="TreeGrafter"/>
</dbReference>
<dbReference type="SUPFAM" id="SSF53850">
    <property type="entry name" value="Periplasmic binding protein-like II"/>
    <property type="match status" value="1"/>
</dbReference>
<sequence length="562" mass="60426">MALSNSLMRVLVALASFGAAAAAGDTFSSADDTLLVGHLVPTASQDPRLDSNGWALVMHGVAEKLFTLNADGEIVPEVAQSAGKVSEFEWDIDLKPDYKFSDGTPVTAQDVANCLNELHTMNDNTQSSLGDIEATVPCDGTVRIKSTKATPIMDAVLADYVFVVYKKVGTDFVYTGPYKITEFVANDHVDLVPNTYYPQHTERRPIKMTKYENGAALAADAANLDIAFKVPVDTLDTLRNTTGVNVRSFGVSQTYMMFYNMAKTAPSPVADLKVRQAIDLAIDREDAMDLLKGGHGTRSLFPQNTPYYQDNLGSSLAKATEAGALLDDAGWTLDSSNKRTKDGQELTIELCAYEFRPDLGLMQPEIKSNLEALGITVNDRMTTDGTYLNATGGLYADDWVELTDRVAAGDFDILMWSQNVLATGDPAAFLNNFFHTDGGSTKYNGGFSSTNVDVKLDALNVAEGHTARVAATAEAHAAILAEQPVSHLVTPYWHYSLSDRMVTEGYTAYGADYYIIHAEMFLTTVPVPAPVAHRGCLSTDGAGATNAFAAGAAALLAAVFLH</sequence>
<dbReference type="PANTHER" id="PTHR30290:SF81">
    <property type="entry name" value="OLIGOPEPTIDE-BINDING PROTEIN OPPA"/>
    <property type="match status" value="1"/>
</dbReference>
<evidence type="ECO:0000313" key="3">
    <source>
        <dbReference type="EMBL" id="CAH0379224.1"/>
    </source>
</evidence>
<dbReference type="Pfam" id="PF00496">
    <property type="entry name" value="SBP_bac_5"/>
    <property type="match status" value="1"/>
</dbReference>
<comment type="caution">
    <text evidence="3">The sequence shown here is derived from an EMBL/GenBank/DDBJ whole genome shotgun (WGS) entry which is preliminary data.</text>
</comment>
<protein>
    <recommendedName>
        <fullName evidence="2">Solute-binding protein family 5 domain-containing protein</fullName>
    </recommendedName>
</protein>
<evidence type="ECO:0000256" key="1">
    <source>
        <dbReference type="SAM" id="SignalP"/>
    </source>
</evidence>
<keyword evidence="4" id="KW-1185">Reference proteome</keyword>
<dbReference type="GO" id="GO:0015833">
    <property type="term" value="P:peptide transport"/>
    <property type="evidence" value="ECO:0007669"/>
    <property type="project" value="TreeGrafter"/>
</dbReference>
<dbReference type="InterPro" id="IPR039424">
    <property type="entry name" value="SBP_5"/>
</dbReference>
<keyword evidence="1" id="KW-0732">Signal</keyword>
<feature type="domain" description="Solute-binding protein family 5" evidence="2">
    <location>
        <begin position="73"/>
        <end position="439"/>
    </location>
</feature>
<dbReference type="Proteomes" id="UP000789595">
    <property type="component" value="Unassembled WGS sequence"/>
</dbReference>
<proteinExistence type="predicted"/>
<dbReference type="PANTHER" id="PTHR30290">
    <property type="entry name" value="PERIPLASMIC BINDING COMPONENT OF ABC TRANSPORTER"/>
    <property type="match status" value="1"/>
</dbReference>
<evidence type="ECO:0000259" key="2">
    <source>
        <dbReference type="Pfam" id="PF00496"/>
    </source>
</evidence>